<gene>
    <name evidence="1" type="ORF">SAMN05216198_2064</name>
</gene>
<organism evidence="1 2">
    <name type="scientific">Halopseudomonas litoralis</name>
    <dbReference type="NCBI Taxonomy" id="797277"/>
    <lineage>
        <taxon>Bacteria</taxon>
        <taxon>Pseudomonadati</taxon>
        <taxon>Pseudomonadota</taxon>
        <taxon>Gammaproteobacteria</taxon>
        <taxon>Pseudomonadales</taxon>
        <taxon>Pseudomonadaceae</taxon>
        <taxon>Halopseudomonas</taxon>
    </lineage>
</organism>
<sequence>MKIHAFKVEASDQSAALEDVLALVAKEKKLNKRIRLVAKAEIRIDAIEKRDGLWFMEFAKFRATQGPGRGKKNARTEGFDFKKGETFAEETCALYDPATGYILIQYNHSGVRSGAICNYLSDYDQAASNVYTFNPKFDPDTERRLLKKAIKKRLMFKLDVSAMTADDIKRGVALRDAVALGQKCEAGIIDIELSAGGDKTNGLRGTVSNVMGALRDLSQRNPEAVKSLRVAGKTDEDDAIEVLDLLTQRLYVELEDIKPGLDLRLPLEDRWKGLSRARNSWKKILK</sequence>
<accession>A0A1H1SLN3</accession>
<keyword evidence="2" id="KW-1185">Reference proteome</keyword>
<dbReference type="InterPro" id="IPR046618">
    <property type="entry name" value="DUF6731"/>
</dbReference>
<dbReference type="OrthoDB" id="9129985at2"/>
<dbReference type="AlphaFoldDB" id="A0A1H1SLN3"/>
<dbReference type="RefSeq" id="WP_090273220.1">
    <property type="nucleotide sequence ID" value="NZ_LT629748.1"/>
</dbReference>
<evidence type="ECO:0000313" key="1">
    <source>
        <dbReference type="EMBL" id="SDS48831.1"/>
    </source>
</evidence>
<dbReference type="Pfam" id="PF20505">
    <property type="entry name" value="DUF6731"/>
    <property type="match status" value="1"/>
</dbReference>
<dbReference type="EMBL" id="LT629748">
    <property type="protein sequence ID" value="SDS48831.1"/>
    <property type="molecule type" value="Genomic_DNA"/>
</dbReference>
<name>A0A1H1SLN3_9GAMM</name>
<dbReference type="STRING" id="797277.SAMN05216198_2064"/>
<reference evidence="2" key="1">
    <citation type="submission" date="2016-10" db="EMBL/GenBank/DDBJ databases">
        <authorList>
            <person name="Varghese N."/>
            <person name="Submissions S."/>
        </authorList>
    </citation>
    <scope>NUCLEOTIDE SEQUENCE [LARGE SCALE GENOMIC DNA]</scope>
    <source>
        <strain evidence="2">2SM5</strain>
    </source>
</reference>
<proteinExistence type="predicted"/>
<protein>
    <submittedName>
        <fullName evidence="1">Uncharacterized protein</fullName>
    </submittedName>
</protein>
<evidence type="ECO:0000313" key="2">
    <source>
        <dbReference type="Proteomes" id="UP000243426"/>
    </source>
</evidence>
<dbReference type="Proteomes" id="UP000243426">
    <property type="component" value="Chromosome I"/>
</dbReference>